<dbReference type="RefSeq" id="WP_229954439.1">
    <property type="nucleotide sequence ID" value="NZ_BAAAEM010000005.1"/>
</dbReference>
<dbReference type="InterPro" id="IPR056490">
    <property type="entry name" value="Rcc01698_C"/>
</dbReference>
<feature type="domain" description="Tip attachment protein J" evidence="1">
    <location>
        <begin position="270"/>
        <end position="388"/>
    </location>
</feature>
<name>A0ABN1B1N2_9SPHN</name>
<gene>
    <name evidence="3" type="ORF">GCM10009096_34210</name>
</gene>
<dbReference type="Proteomes" id="UP001500713">
    <property type="component" value="Unassembled WGS sequence"/>
</dbReference>
<keyword evidence="4" id="KW-1185">Reference proteome</keyword>
<comment type="caution">
    <text evidence="3">The sequence shown here is derived from an EMBL/GenBank/DDBJ whole genome shotgun (WGS) entry which is preliminary data.</text>
</comment>
<organism evidence="3 4">
    <name type="scientific">Parasphingorhabdus litoris</name>
    <dbReference type="NCBI Taxonomy" id="394733"/>
    <lineage>
        <taxon>Bacteria</taxon>
        <taxon>Pseudomonadati</taxon>
        <taxon>Pseudomonadota</taxon>
        <taxon>Alphaproteobacteria</taxon>
        <taxon>Sphingomonadales</taxon>
        <taxon>Sphingomonadaceae</taxon>
        <taxon>Parasphingorhabdus</taxon>
    </lineage>
</organism>
<evidence type="ECO:0000313" key="4">
    <source>
        <dbReference type="Proteomes" id="UP001500713"/>
    </source>
</evidence>
<protein>
    <recommendedName>
        <fullName evidence="5">Tip attachment protein J domain-containing protein</fullName>
    </recommendedName>
</protein>
<reference evidence="3 4" key="1">
    <citation type="journal article" date="2019" name="Int. J. Syst. Evol. Microbiol.">
        <title>The Global Catalogue of Microorganisms (GCM) 10K type strain sequencing project: providing services to taxonomists for standard genome sequencing and annotation.</title>
        <authorList>
            <consortium name="The Broad Institute Genomics Platform"/>
            <consortium name="The Broad Institute Genome Sequencing Center for Infectious Disease"/>
            <person name="Wu L."/>
            <person name="Ma J."/>
        </authorList>
    </citation>
    <scope>NUCLEOTIDE SEQUENCE [LARGE SCALE GENOMIC DNA]</scope>
    <source>
        <strain evidence="3 4">JCM 14162</strain>
    </source>
</reference>
<dbReference type="InterPro" id="IPR032876">
    <property type="entry name" value="J_dom"/>
</dbReference>
<evidence type="ECO:0000259" key="1">
    <source>
        <dbReference type="Pfam" id="PF13550"/>
    </source>
</evidence>
<evidence type="ECO:0000313" key="3">
    <source>
        <dbReference type="EMBL" id="GAA0488435.1"/>
    </source>
</evidence>
<dbReference type="Pfam" id="PF23666">
    <property type="entry name" value="Rcc01698_C"/>
    <property type="match status" value="1"/>
</dbReference>
<dbReference type="Pfam" id="PF13550">
    <property type="entry name" value="Phage-tail_3"/>
    <property type="match status" value="1"/>
</dbReference>
<evidence type="ECO:0000259" key="2">
    <source>
        <dbReference type="Pfam" id="PF23666"/>
    </source>
</evidence>
<feature type="domain" description="Rcc01698-like C-terminal" evidence="2">
    <location>
        <begin position="489"/>
        <end position="584"/>
    </location>
</feature>
<proteinExistence type="predicted"/>
<accession>A0ABN1B1N2</accession>
<dbReference type="EMBL" id="BAAAEM010000005">
    <property type="protein sequence ID" value="GAA0488435.1"/>
    <property type="molecule type" value="Genomic_DNA"/>
</dbReference>
<evidence type="ECO:0008006" key="5">
    <source>
        <dbReference type="Google" id="ProtNLM"/>
    </source>
</evidence>
<sequence>MATLVLTAVGTALGGPIGGALGGLLGQQFDQNILFKPKSVDGPRLQELAVQTSSYGSQIPRIFGKMRVAGSVVWATDLKETRETSGGGKRRPRSTTYSYSASLAVALSSRSIKAIGRIWADGKILRGKAGDFKTETGFRFYNGHEDQRVDSLIASVETMAGTPAYRGLALAVFEDMDLTDYGNRIPSLTFEIIADDGTVSLGIILDDISGERISASADQALDGFSAAGPNRREVLNLISDNYSLSFQTKRSGMIASKSRELDPDHTILAVKDTLLSVHNDHAVDPAESQIVPETKLPRQFALRYYDPERDYQSGLQNAFRPGQSRVVRNRDFPAAMSAGQAKRLAHAKLWSLYQERATAQVHIARTVQPVSPGAFVRIDDSDDIWSVRNVELNRSSMALGLSKATSILAVADRPTDNGRPIREQDALAGPTRLALVDLPFAIEAPTQPSDRAKLYAAAAGNVGWRNAQLYASSTNGSATDYIGQVAAPAIIGTAEGALGSSGHHIIDRKNRLVVQLHNRTMMLNDANSEQLWNGNNMAAVGEELIQFGFAEPIGNGRYLLSHLLRGLGGTEHEMDRHATDEDFVLLDGPGLTKIDDRHFTPFQPFELTVIGRGDAAPVLQSIDLPGRALKPWSPVHPRHRFTVNGDLEIDWTRRSRAGLLWPDHIETPLAEETERYRVSVNPSLVHEPRQPSITISADVVQEYRESGVSILSLEIRQIGRHNISEPLSLAIAI</sequence>